<dbReference type="GO" id="GO:0005886">
    <property type="term" value="C:plasma membrane"/>
    <property type="evidence" value="ECO:0007669"/>
    <property type="project" value="UniProtKB-SubCell"/>
</dbReference>
<dbReference type="EMBL" id="QYBC01000004">
    <property type="protein sequence ID" value="RYB06358.1"/>
    <property type="molecule type" value="Genomic_DNA"/>
</dbReference>
<proteinExistence type="predicted"/>
<dbReference type="GO" id="GO:0016757">
    <property type="term" value="F:glycosyltransferase activity"/>
    <property type="evidence" value="ECO:0007669"/>
    <property type="project" value="UniProtKB-KW"/>
</dbReference>
<keyword evidence="3" id="KW-0328">Glycosyltransferase</keyword>
<keyword evidence="5" id="KW-0472">Membrane</keyword>
<feature type="domain" description="Glycosyltransferase 2-like" evidence="7">
    <location>
        <begin position="131"/>
        <end position="268"/>
    </location>
</feature>
<dbReference type="InterPro" id="IPR001173">
    <property type="entry name" value="Glyco_trans_2-like"/>
</dbReference>
<evidence type="ECO:0000256" key="2">
    <source>
        <dbReference type="ARBA" id="ARBA00022475"/>
    </source>
</evidence>
<keyword evidence="2" id="KW-1003">Cell membrane</keyword>
<evidence type="ECO:0000313" key="9">
    <source>
        <dbReference type="Proteomes" id="UP000289411"/>
    </source>
</evidence>
<organism evidence="8 9">
    <name type="scientific">Lichenibacterium ramalinae</name>
    <dbReference type="NCBI Taxonomy" id="2316527"/>
    <lineage>
        <taxon>Bacteria</taxon>
        <taxon>Pseudomonadati</taxon>
        <taxon>Pseudomonadota</taxon>
        <taxon>Alphaproteobacteria</taxon>
        <taxon>Hyphomicrobiales</taxon>
        <taxon>Lichenihabitantaceae</taxon>
        <taxon>Lichenibacterium</taxon>
    </lineage>
</organism>
<name>A0A4Q2RHS6_9HYPH</name>
<comment type="caution">
    <text evidence="8">The sequence shown here is derived from an EMBL/GenBank/DDBJ whole genome shotgun (WGS) entry which is preliminary data.</text>
</comment>
<feature type="region of interest" description="Disordered" evidence="6">
    <location>
        <begin position="1"/>
        <end position="117"/>
    </location>
</feature>
<keyword evidence="9" id="KW-1185">Reference proteome</keyword>
<dbReference type="PANTHER" id="PTHR43646:SF2">
    <property type="entry name" value="GLYCOSYLTRANSFERASE 2-LIKE DOMAIN-CONTAINING PROTEIN"/>
    <property type="match status" value="1"/>
</dbReference>
<evidence type="ECO:0000256" key="5">
    <source>
        <dbReference type="ARBA" id="ARBA00023136"/>
    </source>
</evidence>
<evidence type="ECO:0000313" key="8">
    <source>
        <dbReference type="EMBL" id="RYB06358.1"/>
    </source>
</evidence>
<evidence type="ECO:0000256" key="6">
    <source>
        <dbReference type="SAM" id="MobiDB-lite"/>
    </source>
</evidence>
<reference evidence="8 9" key="1">
    <citation type="submission" date="2018-09" db="EMBL/GenBank/DDBJ databases">
        <authorList>
            <person name="Grouzdev D.S."/>
            <person name="Krutkina M.S."/>
        </authorList>
    </citation>
    <scope>NUCLEOTIDE SEQUENCE [LARGE SCALE GENOMIC DNA]</scope>
    <source>
        <strain evidence="8 9">RmlP001</strain>
    </source>
</reference>
<reference evidence="8 9" key="2">
    <citation type="submission" date="2019-02" db="EMBL/GenBank/DDBJ databases">
        <title>'Lichenibacterium ramalinii' gen. nov. sp. nov., 'Lichenibacterium minor' gen. nov. sp. nov.</title>
        <authorList>
            <person name="Pankratov T."/>
        </authorList>
    </citation>
    <scope>NUCLEOTIDE SEQUENCE [LARGE SCALE GENOMIC DNA]</scope>
    <source>
        <strain evidence="8 9">RmlP001</strain>
    </source>
</reference>
<accession>A0A4Q2RHS6</accession>
<feature type="compositionally biased region" description="Basic residues" evidence="6">
    <location>
        <begin position="1"/>
        <end position="11"/>
    </location>
</feature>
<dbReference type="PANTHER" id="PTHR43646">
    <property type="entry name" value="GLYCOSYLTRANSFERASE"/>
    <property type="match status" value="1"/>
</dbReference>
<dbReference type="SUPFAM" id="SSF53448">
    <property type="entry name" value="Nucleotide-diphospho-sugar transferases"/>
    <property type="match status" value="1"/>
</dbReference>
<evidence type="ECO:0000256" key="4">
    <source>
        <dbReference type="ARBA" id="ARBA00022679"/>
    </source>
</evidence>
<dbReference type="OrthoDB" id="114108at2"/>
<protein>
    <submittedName>
        <fullName evidence="8">Glycosyltransferase</fullName>
    </submittedName>
</protein>
<evidence type="ECO:0000256" key="1">
    <source>
        <dbReference type="ARBA" id="ARBA00004236"/>
    </source>
</evidence>
<dbReference type="AlphaFoldDB" id="A0A4Q2RHS6"/>
<keyword evidence="4 8" id="KW-0808">Transferase</keyword>
<dbReference type="Pfam" id="PF00535">
    <property type="entry name" value="Glycos_transf_2"/>
    <property type="match status" value="1"/>
</dbReference>
<gene>
    <name evidence="8" type="ORF">D3272_06300</name>
</gene>
<evidence type="ECO:0000259" key="7">
    <source>
        <dbReference type="Pfam" id="PF00535"/>
    </source>
</evidence>
<sequence length="516" mass="55610">MVPQGRRRPRHRPDLGRRRGRRILGRAEPQDGGALRLCEGRPDRPQARQRRRARARLTAVRRRLRPSGEGLSLSDRGRSCASIAHPRSARREGGPAAPPARRVETTHRGSDGEVEKDSGLRVTSFPIPAIVAIPAHDEEERIGAALAALAMQRDAAGAPLPAGSFSVLVLANNCRDATVAVARAFADVAPFPLHIVDCQLPPAEAHAGGARRAAMDRAADLLAAEDAQDGIIVTTDADSHAQPTFMAATLAAFVPGVDAVAGYIEAHAGEYLALGAGFLRRGRLEDRYLARVAELYALLDPRRHDPWPNHRVHSGAALAVRLSAYRAIGGLPMRPLGEDSALAEALEDAGRHIRHSLEAVVTTSCRFDSRAPGGAGDTMRARHEDLDAPCDGDLEPADRLFRRARARGLLRRLHAAGRLGDDLGWRRRLGLSRDAAAALAASDLPFSRLWRRVEAEGTALALGTPLRPSDLPREIDAVERLLARLDGLRSRRSTGPIDIQALAETRPGAIAVPMPR</sequence>
<dbReference type="Gene3D" id="3.90.550.10">
    <property type="entry name" value="Spore Coat Polysaccharide Biosynthesis Protein SpsA, Chain A"/>
    <property type="match status" value="1"/>
</dbReference>
<dbReference type="InterPro" id="IPR029044">
    <property type="entry name" value="Nucleotide-diphossugar_trans"/>
</dbReference>
<feature type="compositionally biased region" description="Basic residues" evidence="6">
    <location>
        <begin position="47"/>
        <end position="65"/>
    </location>
</feature>
<feature type="compositionally biased region" description="Basic and acidic residues" evidence="6">
    <location>
        <begin position="101"/>
        <end position="117"/>
    </location>
</feature>
<comment type="subcellular location">
    <subcellularLocation>
        <location evidence="1">Cell membrane</location>
    </subcellularLocation>
</comment>
<dbReference type="Proteomes" id="UP000289411">
    <property type="component" value="Unassembled WGS sequence"/>
</dbReference>
<evidence type="ECO:0000256" key="3">
    <source>
        <dbReference type="ARBA" id="ARBA00022676"/>
    </source>
</evidence>